<organism evidence="2 3">
    <name type="scientific">Acaryochloris marina (strain MBIC 11017)</name>
    <dbReference type="NCBI Taxonomy" id="329726"/>
    <lineage>
        <taxon>Bacteria</taxon>
        <taxon>Bacillati</taxon>
        <taxon>Cyanobacteriota</taxon>
        <taxon>Cyanophyceae</taxon>
        <taxon>Acaryochloridales</taxon>
        <taxon>Acaryochloridaceae</taxon>
        <taxon>Acaryochloris</taxon>
    </lineage>
</organism>
<evidence type="ECO:0000313" key="2">
    <source>
        <dbReference type="EMBL" id="ABW30436.1"/>
    </source>
</evidence>
<dbReference type="EMBL" id="CP000828">
    <property type="protein sequence ID" value="ABW30436.1"/>
    <property type="molecule type" value="Genomic_DNA"/>
</dbReference>
<feature type="domain" description="SprT-like" evidence="1">
    <location>
        <begin position="287"/>
        <end position="382"/>
    </location>
</feature>
<sequence length="397" mass="45683">MKASNRVREQLKIGIPSHEISAFRQYVEGTIQATDQICAQARIKPSQLPVPSRNAYRFLKGVNLNRLPIVESDGNNQSSPKGKLEISIQGIRSQLQYFQDRIADLSPDDTDAENKLKQKLGERTTQIEQLCTAQGATPGNLTPQSQQIYGWMKFLQQEDHLHLHAHAARQTKARVEQILANPLPGRKAQQFKALEHLRLEFAPMSALYRCQFKPPHLKIKINEGFILAEPEVIQAVLDSMLLGKTPETTTIMTEYSLSEEFSELLLALDLMVEDLRDTAQGNVHNLDDVFARVNQVYFNQNLEKPRLAWSKVYSNRKFGHYEPSRDRVVISLSLDTDQLPKDVIEFVMYHELLHKVHGGRTQNGRRRVHTPEFRRDERQFKNYSQAQRQLEQLARKL</sequence>
<dbReference type="Proteomes" id="UP000000268">
    <property type="component" value="Chromosome"/>
</dbReference>
<name>B0CCZ4_ACAM1</name>
<keyword evidence="3" id="KW-1185">Reference proteome</keyword>
<dbReference type="InterPro" id="IPR006640">
    <property type="entry name" value="SprT-like_domain"/>
</dbReference>
<dbReference type="eggNOG" id="COG1451">
    <property type="taxonomic scope" value="Bacteria"/>
</dbReference>
<dbReference type="KEGG" id="amr:AM1_5481"/>
<dbReference type="AlphaFoldDB" id="B0CCZ4"/>
<protein>
    <recommendedName>
        <fullName evidence="1">SprT-like domain-containing protein</fullName>
    </recommendedName>
</protein>
<accession>B0CCZ4</accession>
<dbReference type="STRING" id="329726.AM1_5481"/>
<dbReference type="HOGENOM" id="CLU_058616_0_0_3"/>
<dbReference type="Gene3D" id="3.30.2010.10">
    <property type="entry name" value="Metalloproteases ('zincins'), catalytic domain"/>
    <property type="match status" value="1"/>
</dbReference>
<reference evidence="2 3" key="1">
    <citation type="journal article" date="2008" name="Proc. Natl. Acad. Sci. U.S.A.">
        <title>Niche adaptation and genome expansion in the chlorophyll d-producing cyanobacterium Acaryochloris marina.</title>
        <authorList>
            <person name="Swingley W.D."/>
            <person name="Chen M."/>
            <person name="Cheung P.C."/>
            <person name="Conrad A.L."/>
            <person name="Dejesa L.C."/>
            <person name="Hao J."/>
            <person name="Honchak B.M."/>
            <person name="Karbach L.E."/>
            <person name="Kurdoglu A."/>
            <person name="Lahiri S."/>
            <person name="Mastrian S.D."/>
            <person name="Miyashita H."/>
            <person name="Page L."/>
            <person name="Ramakrishna P."/>
            <person name="Satoh S."/>
            <person name="Sattley W.M."/>
            <person name="Shimada Y."/>
            <person name="Taylor H.L."/>
            <person name="Tomo T."/>
            <person name="Tsuchiya T."/>
            <person name="Wang Z.T."/>
            <person name="Raymond J."/>
            <person name="Mimuro M."/>
            <person name="Blankenship R.E."/>
            <person name="Touchman J.W."/>
        </authorList>
    </citation>
    <scope>NUCLEOTIDE SEQUENCE [LARGE SCALE GENOMIC DNA]</scope>
    <source>
        <strain evidence="3">MBIC 11017</strain>
    </source>
</reference>
<evidence type="ECO:0000259" key="1">
    <source>
        <dbReference type="Pfam" id="PF10263"/>
    </source>
</evidence>
<dbReference type="Pfam" id="PF10263">
    <property type="entry name" value="SprT-like"/>
    <property type="match status" value="1"/>
</dbReference>
<evidence type="ECO:0000313" key="3">
    <source>
        <dbReference type="Proteomes" id="UP000000268"/>
    </source>
</evidence>
<proteinExistence type="predicted"/>
<gene>
    <name evidence="2" type="ordered locus">AM1_5481</name>
</gene>